<organism evidence="2 3">
    <name type="scientific">Chryseobacterium viscerum</name>
    <dbReference type="NCBI Taxonomy" id="1037377"/>
    <lineage>
        <taxon>Bacteria</taxon>
        <taxon>Pseudomonadati</taxon>
        <taxon>Bacteroidota</taxon>
        <taxon>Flavobacteriia</taxon>
        <taxon>Flavobacteriales</taxon>
        <taxon>Weeksellaceae</taxon>
        <taxon>Chryseobacterium group</taxon>
        <taxon>Chryseobacterium</taxon>
    </lineage>
</organism>
<keyword evidence="1" id="KW-0472">Membrane</keyword>
<keyword evidence="1" id="KW-0812">Transmembrane</keyword>
<keyword evidence="3" id="KW-1185">Reference proteome</keyword>
<dbReference type="EMBL" id="VTPV01000007">
    <property type="protein sequence ID" value="KAB1230191.1"/>
    <property type="molecule type" value="Genomic_DNA"/>
</dbReference>
<name>A0A5N4BP55_9FLAO</name>
<reference evidence="2 3" key="1">
    <citation type="journal article" date="2019" name="Stand. Genomic Sci.">
        <title>Draft Whole-Genome Sequence of a Novel Chryseobacterium viscerum Strain Isolated from Fresh Water at Dripping Springs, New Mexico.</title>
        <authorList>
            <person name="Kyndt J.A."/>
            <person name="Moore T.C."/>
        </authorList>
    </citation>
    <scope>NUCLEOTIDE SEQUENCE [LARGE SCALE GENOMIC DNA]</scope>
    <source>
        <strain evidence="2 3">DPS</strain>
    </source>
</reference>
<evidence type="ECO:0000313" key="3">
    <source>
        <dbReference type="Proteomes" id="UP000326384"/>
    </source>
</evidence>
<proteinExistence type="predicted"/>
<evidence type="ECO:0000256" key="1">
    <source>
        <dbReference type="SAM" id="Phobius"/>
    </source>
</evidence>
<dbReference type="RefSeq" id="WP_152290295.1">
    <property type="nucleotide sequence ID" value="NZ_VTPV01000007.1"/>
</dbReference>
<feature type="transmembrane region" description="Helical" evidence="1">
    <location>
        <begin position="12"/>
        <end position="33"/>
    </location>
</feature>
<feature type="transmembrane region" description="Helical" evidence="1">
    <location>
        <begin position="39"/>
        <end position="62"/>
    </location>
</feature>
<dbReference type="Proteomes" id="UP000326384">
    <property type="component" value="Unassembled WGS sequence"/>
</dbReference>
<gene>
    <name evidence="2" type="ORF">F8D52_13470</name>
</gene>
<protein>
    <submittedName>
        <fullName evidence="2">Uncharacterized protein</fullName>
    </submittedName>
</protein>
<evidence type="ECO:0000313" key="2">
    <source>
        <dbReference type="EMBL" id="KAB1230191.1"/>
    </source>
</evidence>
<sequence length="170" mass="20373">MVKSKINFESFLIIHSLTFILSVVFSLIIYTNLIRLTAVFNIIIILKIAFLLGALFFIWNFFFKIHTKIIITEKDIAFQKIFKSKKYNFSDLEYFFEKQEPTKHKIYNALFLVKENKIIERVSSFDYSNYEELKSKIKIPEYKKAEVYFYDLIKVLIGLNPKFKIKNHIE</sequence>
<comment type="caution">
    <text evidence="2">The sequence shown here is derived from an EMBL/GenBank/DDBJ whole genome shotgun (WGS) entry which is preliminary data.</text>
</comment>
<accession>A0A5N4BP55</accession>
<keyword evidence="1" id="KW-1133">Transmembrane helix</keyword>